<dbReference type="PROSITE" id="PS51713">
    <property type="entry name" value="G_ERA"/>
    <property type="match status" value="1"/>
</dbReference>
<keyword evidence="7" id="KW-0963">Cytoplasm</keyword>
<name>J3TYK3_9ENTR</name>
<evidence type="ECO:0000256" key="7">
    <source>
        <dbReference type="HAMAP-Rule" id="MF_00367"/>
    </source>
</evidence>
<comment type="function">
    <text evidence="7">An essential GTPase that binds both GDP and GTP, with rapid nucleotide exchange. Plays a role in 16S rRNA processing and 30S ribosomal subunit biogenesis and possibly also in cell cycle regulation and energy metabolism.</text>
</comment>
<dbReference type="Pfam" id="PF01926">
    <property type="entry name" value="MMR_HSR1"/>
    <property type="match status" value="1"/>
</dbReference>
<protein>
    <recommendedName>
        <fullName evidence="2 7">GTPase Era</fullName>
    </recommendedName>
</protein>
<dbReference type="HOGENOM" id="CLU_038009_1_2_6"/>
<dbReference type="Proteomes" id="UP000003937">
    <property type="component" value="Chromosome"/>
</dbReference>
<dbReference type="InterPro" id="IPR030388">
    <property type="entry name" value="G_ERA_dom"/>
</dbReference>
<dbReference type="Gene3D" id="3.30.300.20">
    <property type="match status" value="1"/>
</dbReference>
<dbReference type="RefSeq" id="WP_014888757.1">
    <property type="nucleotide sequence ID" value="NC_018420.1"/>
</dbReference>
<dbReference type="PANTHER" id="PTHR42698:SF1">
    <property type="entry name" value="GTPASE ERA, MITOCHONDRIAL"/>
    <property type="match status" value="1"/>
</dbReference>
<evidence type="ECO:0000259" key="10">
    <source>
        <dbReference type="PROSITE" id="PS50823"/>
    </source>
</evidence>
<dbReference type="GO" id="GO:0005525">
    <property type="term" value="F:GTP binding"/>
    <property type="evidence" value="ECO:0007669"/>
    <property type="project" value="UniProtKB-UniRule"/>
</dbReference>
<feature type="region of interest" description="G3" evidence="8">
    <location>
        <begin position="63"/>
        <end position="66"/>
    </location>
</feature>
<dbReference type="PATRIC" id="fig|134287.3.peg.138"/>
<dbReference type="GO" id="GO:0043024">
    <property type="term" value="F:ribosomal small subunit binding"/>
    <property type="evidence" value="ECO:0007669"/>
    <property type="project" value="TreeGrafter"/>
</dbReference>
<accession>J3TYK3</accession>
<keyword evidence="7" id="KW-0699">rRNA-binding</keyword>
<comment type="similarity">
    <text evidence="1 7 8 9">Belongs to the TRAFAC class TrmE-Era-EngA-EngB-Septin-like GTPase superfamily. Era GTPase family.</text>
</comment>
<dbReference type="GO" id="GO:0003924">
    <property type="term" value="F:GTPase activity"/>
    <property type="evidence" value="ECO:0007669"/>
    <property type="project" value="UniProtKB-UniRule"/>
</dbReference>
<keyword evidence="4 7" id="KW-0547">Nucleotide-binding</keyword>
<dbReference type="GO" id="GO:0005886">
    <property type="term" value="C:plasma membrane"/>
    <property type="evidence" value="ECO:0007669"/>
    <property type="project" value="UniProtKB-SubCell"/>
</dbReference>
<feature type="domain" description="Era-type G" evidence="11">
    <location>
        <begin position="8"/>
        <end position="177"/>
    </location>
</feature>
<feature type="region of interest" description="G1" evidence="8">
    <location>
        <begin position="16"/>
        <end position="23"/>
    </location>
</feature>
<keyword evidence="5 7" id="KW-0694">RNA-binding</keyword>
<evidence type="ECO:0000256" key="3">
    <source>
        <dbReference type="ARBA" id="ARBA00022517"/>
    </source>
</evidence>
<reference evidence="12 13" key="1">
    <citation type="journal article" date="2012" name="Mol. Biol. Evol.">
        <title>Genome reduction and co-evolution between the primary and secondary bacterial symbionts of psyllids.</title>
        <authorList>
            <person name="Sloan D.B."/>
            <person name="Moran N.A."/>
        </authorList>
    </citation>
    <scope>NUCLEOTIDE SEQUENCE [LARGE SCALE GENOMIC DNA]</scope>
    <source>
        <strain evidence="12">Hcub_S</strain>
    </source>
</reference>
<gene>
    <name evidence="7" type="primary">era</name>
    <name evidence="12" type="ORF">A35E_00147</name>
</gene>
<dbReference type="GO" id="GO:0000028">
    <property type="term" value="P:ribosomal small subunit assembly"/>
    <property type="evidence" value="ECO:0007669"/>
    <property type="project" value="TreeGrafter"/>
</dbReference>
<feature type="binding site" evidence="7">
    <location>
        <begin position="126"/>
        <end position="129"/>
    </location>
    <ligand>
        <name>GTP</name>
        <dbReference type="ChEBI" id="CHEBI:37565"/>
    </ligand>
</feature>
<dbReference type="Gene3D" id="3.40.50.300">
    <property type="entry name" value="P-loop containing nucleotide triphosphate hydrolases"/>
    <property type="match status" value="1"/>
</dbReference>
<dbReference type="EMBL" id="CP003547">
    <property type="protein sequence ID" value="AFP85460.1"/>
    <property type="molecule type" value="Genomic_DNA"/>
</dbReference>
<keyword evidence="6 7" id="KW-0342">GTP-binding</keyword>
<evidence type="ECO:0000313" key="12">
    <source>
        <dbReference type="EMBL" id="AFP85460.1"/>
    </source>
</evidence>
<dbReference type="SUPFAM" id="SSF54814">
    <property type="entry name" value="Prokaryotic type KH domain (KH-domain type II)"/>
    <property type="match status" value="1"/>
</dbReference>
<keyword evidence="3 7" id="KW-0690">Ribosome biogenesis</keyword>
<dbReference type="InterPro" id="IPR005225">
    <property type="entry name" value="Small_GTP-bd"/>
</dbReference>
<keyword evidence="13" id="KW-1185">Reference proteome</keyword>
<keyword evidence="7" id="KW-1003">Cell membrane</keyword>
<feature type="region of interest" description="G4" evidence="8">
    <location>
        <begin position="126"/>
        <end position="129"/>
    </location>
</feature>
<evidence type="ECO:0000256" key="8">
    <source>
        <dbReference type="PROSITE-ProRule" id="PRU01050"/>
    </source>
</evidence>
<dbReference type="GO" id="GO:0070181">
    <property type="term" value="F:small ribosomal subunit rRNA binding"/>
    <property type="evidence" value="ECO:0007669"/>
    <property type="project" value="UniProtKB-UniRule"/>
</dbReference>
<dbReference type="NCBIfam" id="TIGR00231">
    <property type="entry name" value="small_GTP"/>
    <property type="match status" value="1"/>
</dbReference>
<feature type="region of interest" description="G2" evidence="8">
    <location>
        <begin position="42"/>
        <end position="46"/>
    </location>
</feature>
<dbReference type="SUPFAM" id="SSF52540">
    <property type="entry name" value="P-loop containing nucleoside triphosphate hydrolases"/>
    <property type="match status" value="1"/>
</dbReference>
<evidence type="ECO:0000256" key="4">
    <source>
        <dbReference type="ARBA" id="ARBA00022741"/>
    </source>
</evidence>
<evidence type="ECO:0000256" key="5">
    <source>
        <dbReference type="ARBA" id="ARBA00022884"/>
    </source>
</evidence>
<feature type="binding site" evidence="7">
    <location>
        <begin position="63"/>
        <end position="67"/>
    </location>
    <ligand>
        <name>GTP</name>
        <dbReference type="ChEBI" id="CHEBI:37565"/>
    </ligand>
</feature>
<dbReference type="AlphaFoldDB" id="J3TYK3"/>
<feature type="binding site" evidence="7">
    <location>
        <begin position="16"/>
        <end position="23"/>
    </location>
    <ligand>
        <name>GTP</name>
        <dbReference type="ChEBI" id="CHEBI:37565"/>
    </ligand>
</feature>
<evidence type="ECO:0000256" key="9">
    <source>
        <dbReference type="RuleBase" id="RU003761"/>
    </source>
</evidence>
<dbReference type="HAMAP" id="MF_00367">
    <property type="entry name" value="GTPase_Era"/>
    <property type="match status" value="1"/>
</dbReference>
<organism evidence="12 13">
    <name type="scientific">secondary endosymbiont of Heteropsylla cubana</name>
    <dbReference type="NCBI Taxonomy" id="134287"/>
    <lineage>
        <taxon>Bacteria</taxon>
        <taxon>Pseudomonadati</taxon>
        <taxon>Pseudomonadota</taxon>
        <taxon>Gammaproteobacteria</taxon>
        <taxon>Enterobacterales</taxon>
        <taxon>Enterobacteriaceae</taxon>
        <taxon>aphid secondary symbionts</taxon>
    </lineage>
</organism>
<dbReference type="Pfam" id="PF07650">
    <property type="entry name" value="KH_2"/>
    <property type="match status" value="1"/>
</dbReference>
<dbReference type="KEGG" id="sehc:A35E_00147"/>
<dbReference type="PROSITE" id="PS50823">
    <property type="entry name" value="KH_TYPE_2"/>
    <property type="match status" value="1"/>
</dbReference>
<keyword evidence="7" id="KW-0472">Membrane</keyword>
<evidence type="ECO:0000313" key="13">
    <source>
        <dbReference type="Proteomes" id="UP000003937"/>
    </source>
</evidence>
<dbReference type="STRING" id="134287.A35E_00147"/>
<dbReference type="NCBIfam" id="TIGR00436">
    <property type="entry name" value="era"/>
    <property type="match status" value="1"/>
</dbReference>
<sequence length="324" mass="37210">MSEKHKTYCGYVSIVGRTNVGKSTLLNKLVKKKISITSRKPFTTRELVIGIQTEGIYQIVYVDTPGLYVEKIQTINKLIDKCTSSNATYNVELVIFVVDCINWTSEDEMVLKALNQIHRPVILAINKIDNLEKKESLLPYISFLSQKMSFYGILPISAKNDMYIDAVGKIVRKTLPESIHYFPAGYVTNRSKKFLVSETIREKLMRLLGDELPYSITVEVSDVTSNNCGDYKIHGLVWVAHNRQKKIIIGNKGKKIKRIGIEARKDIEIIFNKRVHLKLWIKVKPVILSDKNNYNNFKHINKLYVSTEDYLKNNLLTNENVSYS</sequence>
<dbReference type="CDD" id="cd22534">
    <property type="entry name" value="KH-II_Era"/>
    <property type="match status" value="1"/>
</dbReference>
<dbReference type="InterPro" id="IPR027417">
    <property type="entry name" value="P-loop_NTPase"/>
</dbReference>
<comment type="subunit">
    <text evidence="7">Monomer.</text>
</comment>
<comment type="subcellular location">
    <subcellularLocation>
        <location evidence="7">Cytoplasm</location>
    </subcellularLocation>
    <subcellularLocation>
        <location evidence="7">Cell membrane</location>
        <topology evidence="7">Peripheral membrane protein</topology>
    </subcellularLocation>
</comment>
<proteinExistence type="inferred from homology"/>
<dbReference type="GO" id="GO:0005829">
    <property type="term" value="C:cytosol"/>
    <property type="evidence" value="ECO:0007669"/>
    <property type="project" value="TreeGrafter"/>
</dbReference>
<dbReference type="OrthoDB" id="9805918at2"/>
<evidence type="ECO:0000259" key="11">
    <source>
        <dbReference type="PROSITE" id="PS51713"/>
    </source>
</evidence>
<dbReference type="InterPro" id="IPR006073">
    <property type="entry name" value="GTP-bd"/>
</dbReference>
<evidence type="ECO:0000256" key="2">
    <source>
        <dbReference type="ARBA" id="ARBA00020484"/>
    </source>
</evidence>
<dbReference type="CDD" id="cd04163">
    <property type="entry name" value="Era"/>
    <property type="match status" value="1"/>
</dbReference>
<dbReference type="InterPro" id="IPR015946">
    <property type="entry name" value="KH_dom-like_a/b"/>
</dbReference>
<dbReference type="InterPro" id="IPR005662">
    <property type="entry name" value="GTPase_Era-like"/>
</dbReference>
<dbReference type="NCBIfam" id="NF000908">
    <property type="entry name" value="PRK00089.1"/>
    <property type="match status" value="1"/>
</dbReference>
<feature type="domain" description="KH type-2" evidence="10">
    <location>
        <begin position="200"/>
        <end position="285"/>
    </location>
</feature>
<dbReference type="InterPro" id="IPR009019">
    <property type="entry name" value="KH_sf_prok-type"/>
</dbReference>
<dbReference type="PANTHER" id="PTHR42698">
    <property type="entry name" value="GTPASE ERA"/>
    <property type="match status" value="1"/>
</dbReference>
<dbReference type="InterPro" id="IPR004044">
    <property type="entry name" value="KH_dom_type_2"/>
</dbReference>
<evidence type="ECO:0000256" key="6">
    <source>
        <dbReference type="ARBA" id="ARBA00023134"/>
    </source>
</evidence>
<evidence type="ECO:0000256" key="1">
    <source>
        <dbReference type="ARBA" id="ARBA00007921"/>
    </source>
</evidence>
<feature type="region of interest" description="G5" evidence="8">
    <location>
        <begin position="156"/>
        <end position="158"/>
    </location>
</feature>